<name>A0A1I0BWS2_9FIRM</name>
<dbReference type="PANTHER" id="PTHR11203">
    <property type="entry name" value="CLEAVAGE AND POLYADENYLATION SPECIFICITY FACTOR FAMILY MEMBER"/>
    <property type="match status" value="1"/>
</dbReference>
<evidence type="ECO:0000256" key="2">
    <source>
        <dbReference type="SAM" id="Coils"/>
    </source>
</evidence>
<evidence type="ECO:0000256" key="1">
    <source>
        <dbReference type="ARBA" id="ARBA00022801"/>
    </source>
</evidence>
<organism evidence="5 6">
    <name type="scientific">Anaerobranca gottschalkii DSM 13577</name>
    <dbReference type="NCBI Taxonomy" id="1120990"/>
    <lineage>
        <taxon>Bacteria</taxon>
        <taxon>Bacillati</taxon>
        <taxon>Bacillota</taxon>
        <taxon>Clostridia</taxon>
        <taxon>Eubacteriales</taxon>
        <taxon>Proteinivoracaceae</taxon>
        <taxon>Anaerobranca</taxon>
    </lineage>
</organism>
<sequence>MKIHFLGAAEMVTGSNFLIETGNYKILLDCGMFQGSKGLEKLNREEFPFSPKEIDYLLLSHSHIDHSGRIPKLVKEGFRGEIICTKGTKDLAALMLEDSAHIQVADTKWENKKRERAGQSPLEPLYTVEDAKNSVRFFTGVLYNQKINLNESIVVRFKDAGHILGSAIIELWIKEDGKTVKIVYSGDLGMKNKPLIRDPEIVEEADYLILESTYGDRNHEDIDTRMERLIKIINETVARGGTVIIPSFAVGRTQELIYELNKYYEYDKEIEEFMKVPIYLDSPMAVSATEVFKRNADNFDDETKELILKGDNPLDFDNLYFVRDIEHSMALNKDQSPKVIISASGMATAGRVRHHLKHNLWNPINSVVFVGYQAEGTLGRIIKDGAKKVKLFGEEVAVKAQIHSIEGFSGHGDQREILNWLKGFKKKPKKIFLVHGKEKATTTLKKIIEEKYGIETLVPYLGCTYQMDEDVLIQNSEEQLDLIKKKEKITQELQSVYNQFEHLVWKTNQILDEKRLEKDYEKLHNKLLELQKELLDLNMLLGK</sequence>
<feature type="coiled-coil region" evidence="2">
    <location>
        <begin position="513"/>
        <end position="540"/>
    </location>
</feature>
<feature type="domain" description="Metallo-beta-lactamase" evidence="3">
    <location>
        <begin position="13"/>
        <end position="248"/>
    </location>
</feature>
<dbReference type="PANTHER" id="PTHR11203:SF37">
    <property type="entry name" value="INTEGRATOR COMPLEX SUBUNIT 11"/>
    <property type="match status" value="1"/>
</dbReference>
<keyword evidence="1" id="KW-0378">Hydrolase</keyword>
<proteinExistence type="predicted"/>
<evidence type="ECO:0000313" key="5">
    <source>
        <dbReference type="EMBL" id="SET11432.1"/>
    </source>
</evidence>
<dbReference type="GO" id="GO:0004521">
    <property type="term" value="F:RNA endonuclease activity"/>
    <property type="evidence" value="ECO:0007669"/>
    <property type="project" value="TreeGrafter"/>
</dbReference>
<dbReference type="OrthoDB" id="9803916at2"/>
<dbReference type="SUPFAM" id="SSF56281">
    <property type="entry name" value="Metallo-hydrolase/oxidoreductase"/>
    <property type="match status" value="1"/>
</dbReference>
<reference evidence="6" key="1">
    <citation type="submission" date="2016-10" db="EMBL/GenBank/DDBJ databases">
        <authorList>
            <person name="Varghese N."/>
            <person name="Submissions S."/>
        </authorList>
    </citation>
    <scope>NUCLEOTIDE SEQUENCE [LARGE SCALE GENOMIC DNA]</scope>
    <source>
        <strain evidence="6">DSM 13577</strain>
    </source>
</reference>
<dbReference type="Pfam" id="PF00753">
    <property type="entry name" value="Lactamase_B"/>
    <property type="match status" value="1"/>
</dbReference>
<dbReference type="SMART" id="SM00849">
    <property type="entry name" value="Lactamase_B"/>
    <property type="match status" value="1"/>
</dbReference>
<evidence type="ECO:0000259" key="3">
    <source>
        <dbReference type="SMART" id="SM00849"/>
    </source>
</evidence>
<dbReference type="CDD" id="cd16295">
    <property type="entry name" value="TTHA0252-CPSF-like_MBL-fold"/>
    <property type="match status" value="1"/>
</dbReference>
<dbReference type="Gene3D" id="3.60.15.10">
    <property type="entry name" value="Ribonuclease Z/Hydroxyacylglutathione hydrolase-like"/>
    <property type="match status" value="1"/>
</dbReference>
<dbReference type="Pfam" id="PF07521">
    <property type="entry name" value="RMMBL"/>
    <property type="match status" value="1"/>
</dbReference>
<dbReference type="Proteomes" id="UP000243819">
    <property type="component" value="Unassembled WGS sequence"/>
</dbReference>
<keyword evidence="6" id="KW-1185">Reference proteome</keyword>
<dbReference type="RefSeq" id="WP_091351288.1">
    <property type="nucleotide sequence ID" value="NZ_FOIF01000050.1"/>
</dbReference>
<dbReference type="STRING" id="1120990.SAMN03080614_105014"/>
<evidence type="ECO:0000313" key="6">
    <source>
        <dbReference type="Proteomes" id="UP000243819"/>
    </source>
</evidence>
<protein>
    <submittedName>
        <fullName evidence="5">Metallo-beta-lactamase family protein</fullName>
    </submittedName>
</protein>
<dbReference type="InterPro" id="IPR036866">
    <property type="entry name" value="RibonucZ/Hydroxyglut_hydro"/>
</dbReference>
<feature type="domain" description="Beta-Casp" evidence="4">
    <location>
        <begin position="253"/>
        <end position="382"/>
    </location>
</feature>
<dbReference type="EMBL" id="FOIF01000050">
    <property type="protein sequence ID" value="SET11432.1"/>
    <property type="molecule type" value="Genomic_DNA"/>
</dbReference>
<dbReference type="InterPro" id="IPR050698">
    <property type="entry name" value="MBL"/>
</dbReference>
<accession>A0A1I0BWS2</accession>
<dbReference type="InterPro" id="IPR001279">
    <property type="entry name" value="Metallo-B-lactamas"/>
</dbReference>
<dbReference type="Pfam" id="PF10996">
    <property type="entry name" value="Beta-Casp"/>
    <property type="match status" value="1"/>
</dbReference>
<keyword evidence="2" id="KW-0175">Coiled coil</keyword>
<gene>
    <name evidence="5" type="ORF">SAMN03080614_105014</name>
</gene>
<dbReference type="InterPro" id="IPR022712">
    <property type="entry name" value="Beta_Casp"/>
</dbReference>
<dbReference type="GO" id="GO:0016787">
    <property type="term" value="F:hydrolase activity"/>
    <property type="evidence" value="ECO:0007669"/>
    <property type="project" value="UniProtKB-KW"/>
</dbReference>
<evidence type="ECO:0000259" key="4">
    <source>
        <dbReference type="SMART" id="SM01027"/>
    </source>
</evidence>
<dbReference type="AlphaFoldDB" id="A0A1I0BWS2"/>
<dbReference type="InterPro" id="IPR011108">
    <property type="entry name" value="RMMBL"/>
</dbReference>
<dbReference type="SMART" id="SM01027">
    <property type="entry name" value="Beta-Casp"/>
    <property type="match status" value="1"/>
</dbReference>
<dbReference type="Gene3D" id="3.40.50.10890">
    <property type="match status" value="1"/>
</dbReference>